<keyword evidence="1" id="KW-0472">Membrane</keyword>
<dbReference type="AlphaFoldDB" id="A0A1Q9DW54"/>
<protein>
    <submittedName>
        <fullName evidence="2">Uncharacterized protein</fullName>
    </submittedName>
</protein>
<dbReference type="EMBL" id="LSRX01000364">
    <property type="protein sequence ID" value="OLP99390.1"/>
    <property type="molecule type" value="Genomic_DNA"/>
</dbReference>
<sequence>MRDDARLRFLRLIVAVVVVSALVLLFVLWHPRRMGHFSELILVAVLASSRSIDAPRCAADASSTCEELGEVSTLQVKGTGAGSRAVQAEAPEIVIPGLGPGGNPDPALTVDDVTFDQETVSCTDPKWKPDANEVWTFEQIAESFLIYGAKKFYKPGTGPDPLTQCLGALITAAGTCVPKLGIGCDARATGPSGVFQLDFLRSGGAGRLINTQIKKDHGLMNLCISGFGVGFITAAPWVDRANGRVATLQGDSYLTCMGAPAFVNNYSCPDPKAYSDRLYENFLGPFCHKGYATRLSPCKLEFTYSRCCGVWNGGANHYQIPFPVYYLEKAQENLKAGADFVQTCQEALENVSWGEERQAEESELEESTGISSRTKRVHHAMLPRCMPVWTTSVNYCSGSNCHFDFAVDPSEGGHAKISTSQLTTCGERHTVCRRGLQMARTVLQVVGCHQAVGET</sequence>
<evidence type="ECO:0000313" key="3">
    <source>
        <dbReference type="Proteomes" id="UP000186817"/>
    </source>
</evidence>
<keyword evidence="1" id="KW-1133">Transmembrane helix</keyword>
<evidence type="ECO:0000256" key="1">
    <source>
        <dbReference type="SAM" id="Phobius"/>
    </source>
</evidence>
<organism evidence="2 3">
    <name type="scientific">Symbiodinium microadriaticum</name>
    <name type="common">Dinoflagellate</name>
    <name type="synonym">Zooxanthella microadriatica</name>
    <dbReference type="NCBI Taxonomy" id="2951"/>
    <lineage>
        <taxon>Eukaryota</taxon>
        <taxon>Sar</taxon>
        <taxon>Alveolata</taxon>
        <taxon>Dinophyceae</taxon>
        <taxon>Suessiales</taxon>
        <taxon>Symbiodiniaceae</taxon>
        <taxon>Symbiodinium</taxon>
    </lineage>
</organism>
<accession>A0A1Q9DW54</accession>
<name>A0A1Q9DW54_SYMMI</name>
<gene>
    <name evidence="2" type="ORF">AK812_SmicGene18071</name>
</gene>
<comment type="caution">
    <text evidence="2">The sequence shown here is derived from an EMBL/GenBank/DDBJ whole genome shotgun (WGS) entry which is preliminary data.</text>
</comment>
<reference evidence="2 3" key="1">
    <citation type="submission" date="2016-02" db="EMBL/GenBank/DDBJ databases">
        <title>Genome analysis of coral dinoflagellate symbionts highlights evolutionary adaptations to a symbiotic lifestyle.</title>
        <authorList>
            <person name="Aranda M."/>
            <person name="Li Y."/>
            <person name="Liew Y.J."/>
            <person name="Baumgarten S."/>
            <person name="Simakov O."/>
            <person name="Wilson M."/>
            <person name="Piel J."/>
            <person name="Ashoor H."/>
            <person name="Bougouffa S."/>
            <person name="Bajic V.B."/>
            <person name="Ryu T."/>
            <person name="Ravasi T."/>
            <person name="Bayer T."/>
            <person name="Micklem G."/>
            <person name="Kim H."/>
            <person name="Bhak J."/>
            <person name="Lajeunesse T.C."/>
            <person name="Voolstra C.R."/>
        </authorList>
    </citation>
    <scope>NUCLEOTIDE SEQUENCE [LARGE SCALE GENOMIC DNA]</scope>
    <source>
        <strain evidence="2 3">CCMP2467</strain>
    </source>
</reference>
<keyword evidence="1" id="KW-0812">Transmembrane</keyword>
<feature type="transmembrane region" description="Helical" evidence="1">
    <location>
        <begin position="12"/>
        <end position="29"/>
    </location>
</feature>
<proteinExistence type="predicted"/>
<keyword evidence="3" id="KW-1185">Reference proteome</keyword>
<dbReference type="Proteomes" id="UP000186817">
    <property type="component" value="Unassembled WGS sequence"/>
</dbReference>
<dbReference type="OrthoDB" id="446799at2759"/>
<evidence type="ECO:0000313" key="2">
    <source>
        <dbReference type="EMBL" id="OLP99390.1"/>
    </source>
</evidence>